<dbReference type="KEGG" id="acek:FLP30_13935"/>
<dbReference type="InterPro" id="IPR001650">
    <property type="entry name" value="Helicase_C-like"/>
</dbReference>
<dbReference type="CDD" id="cd02440">
    <property type="entry name" value="AdoMet_MTases"/>
    <property type="match status" value="1"/>
</dbReference>
<dbReference type="OrthoDB" id="9814088at2"/>
<evidence type="ECO:0000259" key="2">
    <source>
        <dbReference type="SMART" id="SM00487"/>
    </source>
</evidence>
<dbReference type="InterPro" id="IPR014001">
    <property type="entry name" value="Helicase_ATP-bd"/>
</dbReference>
<dbReference type="EMBL" id="CP043508">
    <property type="protein sequence ID" value="QEO18960.1"/>
    <property type="molecule type" value="Genomic_DNA"/>
</dbReference>
<dbReference type="Pfam" id="PF00271">
    <property type="entry name" value="Helicase_C"/>
    <property type="match status" value="1"/>
</dbReference>
<dbReference type="Gene3D" id="3.40.50.150">
    <property type="entry name" value="Vaccinia Virus protein VP39"/>
    <property type="match status" value="1"/>
</dbReference>
<dbReference type="Pfam" id="PF04851">
    <property type="entry name" value="ResIII"/>
    <property type="match status" value="1"/>
</dbReference>
<dbReference type="PANTHER" id="PTHR41313:SF1">
    <property type="entry name" value="DNA METHYLASE ADENINE-SPECIFIC DOMAIN-CONTAINING PROTEIN"/>
    <property type="match status" value="1"/>
</dbReference>
<dbReference type="PRINTS" id="PR00507">
    <property type="entry name" value="N12N6MTFRASE"/>
</dbReference>
<dbReference type="SUPFAM" id="SSF53335">
    <property type="entry name" value="S-adenosyl-L-methionine-dependent methyltransferases"/>
    <property type="match status" value="1"/>
</dbReference>
<name>A0A5C1YUE5_9PROT</name>
<organism evidence="3 4">
    <name type="scientific">Acetobacter vaccinii</name>
    <dbReference type="NCBI Taxonomy" id="2592655"/>
    <lineage>
        <taxon>Bacteria</taxon>
        <taxon>Pseudomonadati</taxon>
        <taxon>Pseudomonadota</taxon>
        <taxon>Alphaproteobacteria</taxon>
        <taxon>Acetobacterales</taxon>
        <taxon>Acetobacteraceae</taxon>
        <taxon>Acetobacter</taxon>
    </lineage>
</organism>
<proteinExistence type="predicted"/>
<dbReference type="SMART" id="SM00487">
    <property type="entry name" value="DEXDc"/>
    <property type="match status" value="1"/>
</dbReference>
<reference evidence="3 4" key="1">
    <citation type="submission" date="2019-09" db="EMBL/GenBank/DDBJ databases">
        <title>Genome sequencing of strain KACC 21233.</title>
        <authorList>
            <person name="Heo J."/>
            <person name="Kim S.-J."/>
            <person name="Kim J.-S."/>
            <person name="Hong S.-B."/>
            <person name="Kwon S.-W."/>
        </authorList>
    </citation>
    <scope>NUCLEOTIDE SEQUENCE [LARGE SCALE GENOMIC DNA]</scope>
    <source>
        <strain evidence="3 4">KACC 21233</strain>
        <plasmid evidence="3 4">unnamed2</plasmid>
    </source>
</reference>
<protein>
    <submittedName>
        <fullName evidence="3">Lactate dehydrogenase</fullName>
    </submittedName>
</protein>
<dbReference type="Proteomes" id="UP000324536">
    <property type="component" value="Plasmid unnamed2"/>
</dbReference>
<evidence type="ECO:0000313" key="4">
    <source>
        <dbReference type="Proteomes" id="UP000324536"/>
    </source>
</evidence>
<dbReference type="RefSeq" id="WP_149280601.1">
    <property type="nucleotide sequence ID" value="NZ_CP043508.1"/>
</dbReference>
<dbReference type="PANTHER" id="PTHR41313">
    <property type="entry name" value="ADENINE-SPECIFIC METHYLTRANSFERASE"/>
    <property type="match status" value="1"/>
</dbReference>
<sequence>MSLFGDQLSLFSSSALSGAPDLFWGDLDGEDAPLPSSSAPEPLVIPQTDFHLSGPRGLATTWKDRARDNIAAMALLRVIEAEERNATPDEQTILSRYLGFGASALANSLFPRAGETYRAGWEDIGKALENASSVPERASLARATQYAHFTPDFIVNALWDMLMARGFQGGSVLEPGCGAGQFIARRPQRLEGRIAFTGIEMDSVTARIARVLFPKQWIRQEDFTKASLASDYDLAIGNPPFSNRTVSVPEHRELRGFSLHDWFIARAIGALRPGGFAAFVTSRHTLDKSDPRARRHIAEEADLLGAVRLPAGTMSADAGTEVVLDLLVFRKRMIGDLPGDQAWLETAVVPESDEGRGPLWINRYLLDHPAQVLGQHGWGSSQFGLEYCCLPVAGVDLQTALPEALARIAPESRFLPPAEQRITRPELDGLSVGTAASGADLKEGSYYLHNRVLHQIIGGAGQDVPIRKGEQKEGLFQKHARIIEALIPVRDAAKAVLRAQMDNQPFGRHQHRLRQAWQSFTRQFGPINLTNTTVRVNPTTGEDTESRRRPNLQPFYDDPDVWLVSSIEEYDEATQTARPGPLFTERVIHAPVEPEIHSVHDALAVCLHDVGRVDLPLIAELAGCRVEDALTALGEAVYLDPEASRMGGDVWVAADELLSGAVRTKLVAAREAAKSDMRFARTAAALERAQPEDLRPSDITARLGAPWLPVSDIIAFTREVLGVETTIRHTAEVACWSVEKRAFLGRAEATSVWGTERRHAGELLEDALTQASPKIWDTVKDSNGNDTRVLNTQETEAAKEKLAAIRQAFQNWVWQDAERADRLVRLYNDTYNNLVPRTFNGAHLRLPGASSIIALRDHQKRVIWRIIAAGSTYIAHAVGSGKTFSMCAAVMEQKRLGLVSKAMIVVPGHCLAQMAREFLMLYPTAKILVADETNFARTKRQRFLARAATGTWDAIIITHDAFKFIAVEAAFERGMIDEQIEAYDTLLCEMDKDDRLSRKRIERMKEGMEAKLEGLATTKDDLLHLGELGIDQILVDEAQQFRKLSFATNQGDLKGVAPEGSQRAWDLFVKARYLERVNPGRALVLASGSPITNTLGELYSVQRYMALDALRSRGLHEFDAWAATFGETRTELELQPSGLYKPVTRFTEFVNVADLMALYRDFADVVQQDDLRRYVSLPAVRGGHRQIVVASVHARFRAYQKTLAERITAIENRKGKPRKGDDILLSVMGDARHAALDLRFVGWAQAGEGGDSKLDLMIRNVFAIWEESAQNRYTNPETGQPYAQPGAVQMIFSDLGTVGAEGTRGFSAYLWIRDELVRMGVPREQIAFMQEYKKAEAKQRLFGDFNAGRKRILIGSTQTMGTGVNAQQRLLALHHLDVPWLVSDIIQREGRIERQGNQNPEIRIFAYAQEGSVDATNWQLLERKLRFIAMAMSGDRSIRRVEDLESEGNQFAMAKALASGDMRLMQKAGLEAELARLERLFAAHYDDQFAVRRAVQQAGRDIAWAEARLPLIEADLATRVATRGDAFRFESEAGVIGEREKAGAFLLSQLRLAVRNAQEGQWTLGRIGGFAITLEAVSRQRFTEDKVVTEAGLSVAFAHGTVDVAVDQETKPLGLVARIENLILRLDGELADTLKIRDEATRRLPAYQARLGAPFRDQALLDEKRNALADLEADLAATSGAGEDVPANDDSTPPSEGEDAPNTLRDAA</sequence>
<keyword evidence="4" id="KW-1185">Reference proteome</keyword>
<gene>
    <name evidence="3" type="ORF">FLP30_13935</name>
</gene>
<dbReference type="SUPFAM" id="SSF52540">
    <property type="entry name" value="P-loop containing nucleoside triphosphate hydrolases"/>
    <property type="match status" value="2"/>
</dbReference>
<evidence type="ECO:0000256" key="1">
    <source>
        <dbReference type="SAM" id="MobiDB-lite"/>
    </source>
</evidence>
<dbReference type="GO" id="GO:0016787">
    <property type="term" value="F:hydrolase activity"/>
    <property type="evidence" value="ECO:0007669"/>
    <property type="project" value="InterPro"/>
</dbReference>
<dbReference type="GO" id="GO:0005524">
    <property type="term" value="F:ATP binding"/>
    <property type="evidence" value="ECO:0007669"/>
    <property type="project" value="InterPro"/>
</dbReference>
<accession>A0A5C1YUE5</accession>
<dbReference type="InterPro" id="IPR029063">
    <property type="entry name" value="SAM-dependent_MTases_sf"/>
</dbReference>
<evidence type="ECO:0000313" key="3">
    <source>
        <dbReference type="EMBL" id="QEO18960.1"/>
    </source>
</evidence>
<keyword evidence="3" id="KW-0614">Plasmid</keyword>
<feature type="domain" description="Helicase ATP-binding" evidence="2">
    <location>
        <begin position="851"/>
        <end position="1118"/>
    </location>
</feature>
<dbReference type="GO" id="GO:0003677">
    <property type="term" value="F:DNA binding"/>
    <property type="evidence" value="ECO:0007669"/>
    <property type="project" value="InterPro"/>
</dbReference>
<feature type="region of interest" description="Disordered" evidence="1">
    <location>
        <begin position="1672"/>
        <end position="1708"/>
    </location>
</feature>
<dbReference type="InterPro" id="IPR027417">
    <property type="entry name" value="P-loop_NTPase"/>
</dbReference>
<dbReference type="InterPro" id="IPR052933">
    <property type="entry name" value="DNA_Protect_Modify"/>
</dbReference>
<dbReference type="Gene3D" id="3.40.50.300">
    <property type="entry name" value="P-loop containing nucleotide triphosphate hydrolases"/>
    <property type="match status" value="2"/>
</dbReference>
<geneLocation type="plasmid" evidence="3">
    <name>unnamed2</name>
</geneLocation>
<dbReference type="InterPro" id="IPR006935">
    <property type="entry name" value="Helicase/UvrB_N"/>
</dbReference>